<evidence type="ECO:0000313" key="11">
    <source>
        <dbReference type="Proteomes" id="UP000316852"/>
    </source>
</evidence>
<dbReference type="Pfam" id="PF07676">
    <property type="entry name" value="PD40"/>
    <property type="match status" value="1"/>
</dbReference>
<dbReference type="InterPro" id="IPR008271">
    <property type="entry name" value="Ser/Thr_kinase_AS"/>
</dbReference>
<dbReference type="InterPro" id="IPR017441">
    <property type="entry name" value="Protein_kinase_ATP_BS"/>
</dbReference>
<keyword evidence="4" id="KW-0418">Kinase</keyword>
<dbReference type="PANTHER" id="PTHR43289">
    <property type="entry name" value="MITOGEN-ACTIVATED PROTEIN KINASE KINASE KINASE 20-RELATED"/>
    <property type="match status" value="1"/>
</dbReference>
<evidence type="ECO:0000313" key="10">
    <source>
        <dbReference type="EMBL" id="TMQ58141.1"/>
    </source>
</evidence>
<dbReference type="Gene3D" id="1.10.510.10">
    <property type="entry name" value="Transferase(Phosphotransferase) domain 1"/>
    <property type="match status" value="1"/>
</dbReference>
<dbReference type="Gene3D" id="2.120.10.30">
    <property type="entry name" value="TolB, C-terminal domain"/>
    <property type="match status" value="3"/>
</dbReference>
<dbReference type="GO" id="GO:0005524">
    <property type="term" value="F:ATP binding"/>
    <property type="evidence" value="ECO:0007669"/>
    <property type="project" value="UniProtKB-UniRule"/>
</dbReference>
<evidence type="ECO:0000256" key="7">
    <source>
        <dbReference type="ARBA" id="ARBA00048679"/>
    </source>
</evidence>
<evidence type="ECO:0000256" key="6">
    <source>
        <dbReference type="ARBA" id="ARBA00047899"/>
    </source>
</evidence>
<proteinExistence type="predicted"/>
<dbReference type="PROSITE" id="PS00108">
    <property type="entry name" value="PROTEIN_KINASE_ST"/>
    <property type="match status" value="1"/>
</dbReference>
<dbReference type="EMBL" id="VBOW01000040">
    <property type="protein sequence ID" value="TMQ58141.1"/>
    <property type="molecule type" value="Genomic_DNA"/>
</dbReference>
<protein>
    <recommendedName>
        <fullName evidence="9">Protein kinase domain-containing protein</fullName>
    </recommendedName>
</protein>
<keyword evidence="5 8" id="KW-0067">ATP-binding</keyword>
<name>A0A538T3C7_UNCEI</name>
<dbReference type="PROSITE" id="PS00107">
    <property type="entry name" value="PROTEIN_KINASE_ATP"/>
    <property type="match status" value="1"/>
</dbReference>
<dbReference type="Gene3D" id="3.30.200.20">
    <property type="entry name" value="Phosphorylase Kinase, domain 1"/>
    <property type="match status" value="1"/>
</dbReference>
<keyword evidence="2" id="KW-0808">Transferase</keyword>
<dbReference type="SUPFAM" id="SSF82171">
    <property type="entry name" value="DPP6 N-terminal domain-like"/>
    <property type="match status" value="2"/>
</dbReference>
<evidence type="ECO:0000256" key="1">
    <source>
        <dbReference type="ARBA" id="ARBA00022527"/>
    </source>
</evidence>
<accession>A0A538T3C7</accession>
<comment type="caution">
    <text evidence="10">The sequence shown here is derived from an EMBL/GenBank/DDBJ whole genome shotgun (WGS) entry which is preliminary data.</text>
</comment>
<dbReference type="InterPro" id="IPR011042">
    <property type="entry name" value="6-blade_b-propeller_TolB-like"/>
</dbReference>
<keyword evidence="1" id="KW-0723">Serine/threonine-protein kinase</keyword>
<evidence type="ECO:0000256" key="4">
    <source>
        <dbReference type="ARBA" id="ARBA00022777"/>
    </source>
</evidence>
<dbReference type="InterPro" id="IPR000719">
    <property type="entry name" value="Prot_kinase_dom"/>
</dbReference>
<evidence type="ECO:0000256" key="2">
    <source>
        <dbReference type="ARBA" id="ARBA00022679"/>
    </source>
</evidence>
<dbReference type="CDD" id="cd14014">
    <property type="entry name" value="STKc_PknB_like"/>
    <property type="match status" value="1"/>
</dbReference>
<evidence type="ECO:0000256" key="3">
    <source>
        <dbReference type="ARBA" id="ARBA00022741"/>
    </source>
</evidence>
<feature type="binding site" evidence="8">
    <location>
        <position position="41"/>
    </location>
    <ligand>
        <name>ATP</name>
        <dbReference type="ChEBI" id="CHEBI:30616"/>
    </ligand>
</feature>
<dbReference type="SUPFAM" id="SSF56112">
    <property type="entry name" value="Protein kinase-like (PK-like)"/>
    <property type="match status" value="1"/>
</dbReference>
<organism evidence="10 11">
    <name type="scientific">Eiseniibacteriota bacterium</name>
    <dbReference type="NCBI Taxonomy" id="2212470"/>
    <lineage>
        <taxon>Bacteria</taxon>
        <taxon>Candidatus Eiseniibacteriota</taxon>
    </lineage>
</organism>
<gene>
    <name evidence="10" type="ORF">E6K76_08695</name>
</gene>
<dbReference type="PANTHER" id="PTHR43289:SF34">
    <property type="entry name" value="SERINE_THREONINE-PROTEIN KINASE YBDM-RELATED"/>
    <property type="match status" value="1"/>
</dbReference>
<dbReference type="Pfam" id="PF00069">
    <property type="entry name" value="Pkinase"/>
    <property type="match status" value="1"/>
</dbReference>
<dbReference type="FunFam" id="3.30.200.20:FF:000035">
    <property type="entry name" value="Serine/threonine protein kinase Stk1"/>
    <property type="match status" value="1"/>
</dbReference>
<dbReference type="PROSITE" id="PS50011">
    <property type="entry name" value="PROTEIN_KINASE_DOM"/>
    <property type="match status" value="1"/>
</dbReference>
<dbReference type="InterPro" id="IPR011009">
    <property type="entry name" value="Kinase-like_dom_sf"/>
</dbReference>
<reference evidence="10 11" key="1">
    <citation type="journal article" date="2019" name="Nat. Microbiol.">
        <title>Mediterranean grassland soil C-N compound turnover is dependent on rainfall and depth, and is mediated by genomically divergent microorganisms.</title>
        <authorList>
            <person name="Diamond S."/>
            <person name="Andeer P.F."/>
            <person name="Li Z."/>
            <person name="Crits-Christoph A."/>
            <person name="Burstein D."/>
            <person name="Anantharaman K."/>
            <person name="Lane K.R."/>
            <person name="Thomas B.C."/>
            <person name="Pan C."/>
            <person name="Northen T.R."/>
            <person name="Banfield J.F."/>
        </authorList>
    </citation>
    <scope>NUCLEOTIDE SEQUENCE [LARGE SCALE GENOMIC DNA]</scope>
    <source>
        <strain evidence="10">WS_6</strain>
    </source>
</reference>
<evidence type="ECO:0000256" key="8">
    <source>
        <dbReference type="PROSITE-ProRule" id="PRU10141"/>
    </source>
</evidence>
<dbReference type="InterPro" id="IPR011659">
    <property type="entry name" value="WD40"/>
</dbReference>
<comment type="catalytic activity">
    <reaction evidence="6">
        <text>L-threonyl-[protein] + ATP = O-phospho-L-threonyl-[protein] + ADP + H(+)</text>
        <dbReference type="Rhea" id="RHEA:46608"/>
        <dbReference type="Rhea" id="RHEA-COMP:11060"/>
        <dbReference type="Rhea" id="RHEA-COMP:11605"/>
        <dbReference type="ChEBI" id="CHEBI:15378"/>
        <dbReference type="ChEBI" id="CHEBI:30013"/>
        <dbReference type="ChEBI" id="CHEBI:30616"/>
        <dbReference type="ChEBI" id="CHEBI:61977"/>
        <dbReference type="ChEBI" id="CHEBI:456216"/>
        <dbReference type="EC" id="2.7.11.1"/>
    </reaction>
</comment>
<evidence type="ECO:0000259" key="9">
    <source>
        <dbReference type="PROSITE" id="PS50011"/>
    </source>
</evidence>
<comment type="catalytic activity">
    <reaction evidence="7">
        <text>L-seryl-[protein] + ATP = O-phospho-L-seryl-[protein] + ADP + H(+)</text>
        <dbReference type="Rhea" id="RHEA:17989"/>
        <dbReference type="Rhea" id="RHEA-COMP:9863"/>
        <dbReference type="Rhea" id="RHEA-COMP:11604"/>
        <dbReference type="ChEBI" id="CHEBI:15378"/>
        <dbReference type="ChEBI" id="CHEBI:29999"/>
        <dbReference type="ChEBI" id="CHEBI:30616"/>
        <dbReference type="ChEBI" id="CHEBI:83421"/>
        <dbReference type="ChEBI" id="CHEBI:456216"/>
        <dbReference type="EC" id="2.7.11.1"/>
    </reaction>
</comment>
<keyword evidence="3 8" id="KW-0547">Nucleotide-binding</keyword>
<dbReference type="GO" id="GO:0004674">
    <property type="term" value="F:protein serine/threonine kinase activity"/>
    <property type="evidence" value="ECO:0007669"/>
    <property type="project" value="UniProtKB-KW"/>
</dbReference>
<dbReference type="Proteomes" id="UP000316852">
    <property type="component" value="Unassembled WGS sequence"/>
</dbReference>
<evidence type="ECO:0000256" key="5">
    <source>
        <dbReference type="ARBA" id="ARBA00022840"/>
    </source>
</evidence>
<feature type="domain" description="Protein kinase" evidence="9">
    <location>
        <begin position="12"/>
        <end position="283"/>
    </location>
</feature>
<sequence length="861" mass="92423">MALSAGARLGPYEILALLGAGGMGEVYRARDTRLARYVAVKVLPGAYSADPDRMRRFEHEARAAAALNHPNIVAVYDVGTHDGAPYVVSELLEGMTLRERLAGGSIPERRTIEFALDIAHGLAAAHAKGIAHRDLKPENLFVTRDGRIKILDFGLAKLTRPEAMEGSRSKAPTVTAGTDPGVIFGTVGYMAPEQVRGEPADHRADLFALGAILYEMLSGKRPFHRATPVETMNAIMKEDPPDLAHAARPVSPALERIVMHCLEKDPGARFQSAQDVAFNLEALSGLREPGTPLPGGAKPRLGLKPLGAALAVAALLLAAFAAGRAIRAGRAAVPEYHQLTFRKGPVFGARFAPDGETYVYAAAWQGSPYRIYMGRLGSPESRDLGLTGATLLAVSPTGEMALCLGARRESGLFTRGTLARAPLAGGAPREMMADVLGADWSLDGSALAVVREVKGAFRLEYPIGTVLFETNGRLTNPRVSPDGDRVAFLFHPARRDDRGTVMVVDRAKKARTLSPEWSSEGGLAWSPGGREVWFTAGRGGIERSLYGATLSGKVRVVARIPGGMTLHDISRDGRVLLASDDQRADIYGLVAGDDKERELTWLDFSVPADISPDGKTVLFTEQGAAAGDLYTIFVRGIDGSPAARLGEGEALAFSPDAKSVLGILFTTPPRMVLLQVGAGEASQLPNPGFDRYLDRPPAWTRDGRNIVFGAGETGKPPRCYVQNVETGATHPITPEGVGEFLLSPFGDSAYADGADGNVYAYPLAGGKPTPISPAGLDPKDQFIRFSDDGRSVFLFQEAERSAKLFRLDGLTRRRFLLRELKPTDTTGLLRVRDVVVSPDGRSIVFMARRYLSQLYLAEGLR</sequence>
<dbReference type="SMART" id="SM00220">
    <property type="entry name" value="S_TKc"/>
    <property type="match status" value="1"/>
</dbReference>
<dbReference type="AlphaFoldDB" id="A0A538T3C7"/>